<dbReference type="InterPro" id="IPR001841">
    <property type="entry name" value="Znf_RING"/>
</dbReference>
<dbReference type="OrthoDB" id="8062037at2759"/>
<dbReference type="PROSITE" id="PS51032">
    <property type="entry name" value="AP2_ERF"/>
    <property type="match status" value="1"/>
</dbReference>
<keyword evidence="6" id="KW-0862">Zinc</keyword>
<feature type="compositionally biased region" description="Acidic residues" evidence="7">
    <location>
        <begin position="126"/>
        <end position="138"/>
    </location>
</feature>
<dbReference type="Gene3D" id="3.30.730.10">
    <property type="entry name" value="AP2/ERF domain"/>
    <property type="match status" value="3"/>
</dbReference>
<dbReference type="GO" id="GO:0003677">
    <property type="term" value="F:DNA binding"/>
    <property type="evidence" value="ECO:0007669"/>
    <property type="project" value="UniProtKB-KW"/>
</dbReference>
<keyword evidence="6" id="KW-0863">Zinc-finger</keyword>
<dbReference type="SUPFAM" id="SSF54171">
    <property type="entry name" value="DNA-binding domain"/>
    <property type="match status" value="3"/>
</dbReference>
<accession>A0A8J2SL06</accession>
<dbReference type="InterPro" id="IPR013083">
    <property type="entry name" value="Znf_RING/FYVE/PHD"/>
</dbReference>
<evidence type="ECO:0000256" key="6">
    <source>
        <dbReference type="PROSITE-ProRule" id="PRU00175"/>
    </source>
</evidence>
<dbReference type="SMART" id="SM00184">
    <property type="entry name" value="RING"/>
    <property type="match status" value="1"/>
</dbReference>
<keyword evidence="4" id="KW-0804">Transcription</keyword>
<comment type="caution">
    <text evidence="10">The sequence shown here is derived from an EMBL/GenBank/DDBJ whole genome shotgun (WGS) entry which is preliminary data.</text>
</comment>
<dbReference type="InterPro" id="IPR016177">
    <property type="entry name" value="DNA-bd_dom_sf"/>
</dbReference>
<keyword evidence="6" id="KW-0479">Metal-binding</keyword>
<dbReference type="GO" id="GO:0008270">
    <property type="term" value="F:zinc ion binding"/>
    <property type="evidence" value="ECO:0007669"/>
    <property type="project" value="UniProtKB-KW"/>
</dbReference>
<name>A0A8J2SL06_9STRA</name>
<dbReference type="GO" id="GO:0003700">
    <property type="term" value="F:DNA-binding transcription factor activity"/>
    <property type="evidence" value="ECO:0007669"/>
    <property type="project" value="InterPro"/>
</dbReference>
<dbReference type="GO" id="GO:0005634">
    <property type="term" value="C:nucleus"/>
    <property type="evidence" value="ECO:0007669"/>
    <property type="project" value="UniProtKB-SubCell"/>
</dbReference>
<reference evidence="10" key="1">
    <citation type="submission" date="2021-11" db="EMBL/GenBank/DDBJ databases">
        <authorList>
            <consortium name="Genoscope - CEA"/>
            <person name="William W."/>
        </authorList>
    </citation>
    <scope>NUCLEOTIDE SEQUENCE</scope>
</reference>
<gene>
    <name evidence="10" type="ORF">PECAL_2P28690</name>
</gene>
<sequence>MDECPICLDDLDESSPALGCGHRCHAHCLGQLAHALGSTPTRRGTKLTCPTCRRESRVAICAPPTAEFSVGDAVLGLWGHRWFPGVVDAVIHGGRAYEIAYDDGDHAEVTAKHCRRRRDPVTPAPDSDENSPESDGEETVVYVEWQAPRYHGIQWDSGQHKWMARYKNPKTGERVIVGYYSDDIEAARAHDAAVRAAGLGTSFSYTFRGHLRNLRRGGTNPYIGVVWDRDSKKYKAEYEDANGDSQHIGDFDDAVKAAEAYNATIRREGLSSTRELNPLYDGVPIPREEARRSGAARCCRDRKGIKLNRELNGVLIPLPPEEPNFDGSEVVPPTRSPSLIPRASSQYVGVSWNAEPPRWTARFTIFTSMEYHPGKATVVIGYFRTDEEAALAYNAAIHRYGLESTHKTNPVVNGAPVPKPRAWISPHQPKGPQIRGSLLRRKRAAPGRFKASERPEQSKRHRMRKAEREWRELARAAPAPAKKRRGALDGHNGAGLREAPLHPRRRSVPVRRFSAETPDEERGD</sequence>
<dbReference type="PANTHER" id="PTHR31677:SF196">
    <property type="entry name" value="ETHYLENE-RESPONSIVE TRANSCRIPTION FACTOR ERF109"/>
    <property type="match status" value="1"/>
</dbReference>
<evidence type="ECO:0000259" key="9">
    <source>
        <dbReference type="PROSITE" id="PS51032"/>
    </source>
</evidence>
<keyword evidence="3" id="KW-0238">DNA-binding</keyword>
<evidence type="ECO:0000256" key="1">
    <source>
        <dbReference type="ARBA" id="ARBA00004123"/>
    </source>
</evidence>
<organism evidence="10 11">
    <name type="scientific">Pelagomonas calceolata</name>
    <dbReference type="NCBI Taxonomy" id="35677"/>
    <lineage>
        <taxon>Eukaryota</taxon>
        <taxon>Sar</taxon>
        <taxon>Stramenopiles</taxon>
        <taxon>Ochrophyta</taxon>
        <taxon>Pelagophyceae</taxon>
        <taxon>Pelagomonadales</taxon>
        <taxon>Pelagomonadaceae</taxon>
        <taxon>Pelagomonas</taxon>
    </lineage>
</organism>
<evidence type="ECO:0000256" key="4">
    <source>
        <dbReference type="ARBA" id="ARBA00023163"/>
    </source>
</evidence>
<dbReference type="Gene3D" id="3.30.40.10">
    <property type="entry name" value="Zinc/RING finger domain, C3HC4 (zinc finger)"/>
    <property type="match status" value="1"/>
</dbReference>
<protein>
    <submittedName>
        <fullName evidence="10">Uncharacterized protein</fullName>
    </submittedName>
</protein>
<dbReference type="Gene3D" id="2.30.30.140">
    <property type="match status" value="1"/>
</dbReference>
<evidence type="ECO:0000256" key="5">
    <source>
        <dbReference type="ARBA" id="ARBA00023242"/>
    </source>
</evidence>
<dbReference type="EMBL" id="CAKKNE010000002">
    <property type="protein sequence ID" value="CAH0369734.1"/>
    <property type="molecule type" value="Genomic_DNA"/>
</dbReference>
<dbReference type="InterPro" id="IPR036955">
    <property type="entry name" value="AP2/ERF_dom_sf"/>
</dbReference>
<evidence type="ECO:0000313" key="11">
    <source>
        <dbReference type="Proteomes" id="UP000789595"/>
    </source>
</evidence>
<comment type="subcellular location">
    <subcellularLocation>
        <location evidence="1">Nucleus</location>
    </subcellularLocation>
</comment>
<dbReference type="SUPFAM" id="SSF57850">
    <property type="entry name" value="RING/U-box"/>
    <property type="match status" value="1"/>
</dbReference>
<evidence type="ECO:0000256" key="7">
    <source>
        <dbReference type="SAM" id="MobiDB-lite"/>
    </source>
</evidence>
<feature type="domain" description="AP2/ERF" evidence="9">
    <location>
        <begin position="149"/>
        <end position="208"/>
    </location>
</feature>
<evidence type="ECO:0000313" key="10">
    <source>
        <dbReference type="EMBL" id="CAH0369734.1"/>
    </source>
</evidence>
<keyword evidence="11" id="KW-1185">Reference proteome</keyword>
<proteinExistence type="predicted"/>
<dbReference type="InterPro" id="IPR001471">
    <property type="entry name" value="AP2/ERF_dom"/>
</dbReference>
<feature type="domain" description="RING-type" evidence="8">
    <location>
        <begin position="4"/>
        <end position="53"/>
    </location>
</feature>
<dbReference type="Proteomes" id="UP000789595">
    <property type="component" value="Unassembled WGS sequence"/>
</dbReference>
<keyword evidence="5" id="KW-0539">Nucleus</keyword>
<feature type="region of interest" description="Disordered" evidence="7">
    <location>
        <begin position="112"/>
        <end position="138"/>
    </location>
</feature>
<keyword evidence="2" id="KW-0805">Transcription regulation</keyword>
<evidence type="ECO:0000256" key="3">
    <source>
        <dbReference type="ARBA" id="ARBA00023125"/>
    </source>
</evidence>
<feature type="region of interest" description="Disordered" evidence="7">
    <location>
        <begin position="420"/>
        <end position="524"/>
    </location>
</feature>
<dbReference type="PANTHER" id="PTHR31677">
    <property type="entry name" value="AP2 DOMAIN CLASS TRANSCRIPTION FACTOR"/>
    <property type="match status" value="1"/>
</dbReference>
<evidence type="ECO:0000256" key="2">
    <source>
        <dbReference type="ARBA" id="ARBA00023015"/>
    </source>
</evidence>
<evidence type="ECO:0000259" key="8">
    <source>
        <dbReference type="PROSITE" id="PS50089"/>
    </source>
</evidence>
<dbReference type="PROSITE" id="PS50089">
    <property type="entry name" value="ZF_RING_2"/>
    <property type="match status" value="1"/>
</dbReference>
<dbReference type="Pfam" id="PF13639">
    <property type="entry name" value="zf-RING_2"/>
    <property type="match status" value="1"/>
</dbReference>
<dbReference type="AlphaFoldDB" id="A0A8J2SL06"/>